<reference evidence="1" key="1">
    <citation type="submission" date="2022-06" db="EMBL/GenBank/DDBJ databases">
        <title>Genomic Encyclopedia of Archaeal and Bacterial Type Strains, Phase II (KMG-II): from individual species to whole genera.</title>
        <authorList>
            <person name="Goeker M."/>
        </authorList>
    </citation>
    <scope>NUCLEOTIDE SEQUENCE</scope>
    <source>
        <strain evidence="1">DSM 43935</strain>
    </source>
</reference>
<dbReference type="PANTHER" id="PTHR37418">
    <property type="entry name" value="3-KETO-5-AMINOHEXANOATE CLEAVAGE ENZYME-RELATED"/>
    <property type="match status" value="1"/>
</dbReference>
<name>A0AAE3KPK7_9PSEU</name>
<dbReference type="PANTHER" id="PTHR37418:SF1">
    <property type="entry name" value="3-KETO-5-AMINOHEXANOATE CLEAVAGE PROTEIN"/>
    <property type="match status" value="1"/>
</dbReference>
<sequence length="251" mass="25420">MSEAAVSTLQACLNGDRPVGAHPALPVTTQQLVNDTVAVVELGVTAVHLHPRNAAGAETLAAAEVATTVAAVRSVARGVEIGVTTGAWIEPDPARRAEFVAGWAGAAAGHPDVASVNVHEPGWRAVCAALADAGVGIELGVSDLAAASQLRAAGLPAGTVRVLAEVRPAEPEPALAEADRLVDALSWVDAVPVLLHGQDGGAWPVLAMAVERGLPTRIGLEDVLHTPDGNPAADNPALVRAAITLASRTTR</sequence>
<gene>
    <name evidence="1" type="ORF">LX83_006859</name>
</gene>
<proteinExistence type="predicted"/>
<keyword evidence="2" id="KW-1185">Reference proteome</keyword>
<dbReference type="InterPro" id="IPR013785">
    <property type="entry name" value="Aldolase_TIM"/>
</dbReference>
<comment type="caution">
    <text evidence="1">The sequence shown here is derived from an EMBL/GenBank/DDBJ whole genome shotgun (WGS) entry which is preliminary data.</text>
</comment>
<evidence type="ECO:0000313" key="2">
    <source>
        <dbReference type="Proteomes" id="UP001206128"/>
    </source>
</evidence>
<organism evidence="1 2">
    <name type="scientific">Goodfellowiella coeruleoviolacea</name>
    <dbReference type="NCBI Taxonomy" id="334858"/>
    <lineage>
        <taxon>Bacteria</taxon>
        <taxon>Bacillati</taxon>
        <taxon>Actinomycetota</taxon>
        <taxon>Actinomycetes</taxon>
        <taxon>Pseudonocardiales</taxon>
        <taxon>Pseudonocardiaceae</taxon>
        <taxon>Goodfellowiella</taxon>
    </lineage>
</organism>
<dbReference type="GO" id="GO:0043720">
    <property type="term" value="F:3-keto-5-aminohexanoate cleavage activity"/>
    <property type="evidence" value="ECO:0007669"/>
    <property type="project" value="InterPro"/>
</dbReference>
<evidence type="ECO:0000313" key="1">
    <source>
        <dbReference type="EMBL" id="MCP2169973.1"/>
    </source>
</evidence>
<dbReference type="Gene3D" id="3.20.20.70">
    <property type="entry name" value="Aldolase class I"/>
    <property type="match status" value="1"/>
</dbReference>
<protein>
    <submittedName>
        <fullName evidence="1">Uncharacterized conserved protein, DUF849 family</fullName>
    </submittedName>
</protein>
<accession>A0AAE3KPK7</accession>
<dbReference type="InterPro" id="IPR008567">
    <property type="entry name" value="BKACE"/>
</dbReference>
<dbReference type="AlphaFoldDB" id="A0AAE3KPK7"/>
<dbReference type="Proteomes" id="UP001206128">
    <property type="component" value="Unassembled WGS sequence"/>
</dbReference>
<dbReference type="EMBL" id="JAMTCK010000022">
    <property type="protein sequence ID" value="MCP2169973.1"/>
    <property type="molecule type" value="Genomic_DNA"/>
</dbReference>
<dbReference type="Pfam" id="PF05853">
    <property type="entry name" value="BKACE"/>
    <property type="match status" value="1"/>
</dbReference>